<evidence type="ECO:0000313" key="2">
    <source>
        <dbReference type="Proteomes" id="UP000676511"/>
    </source>
</evidence>
<protein>
    <submittedName>
        <fullName evidence="1">Uncharacterized protein</fullName>
    </submittedName>
</protein>
<sequence>MITRLKNRLLHYFLKQTSFYVKEEKLELTEEEKLFLLKQVVHRLREVIVSAKQKEKSL</sequence>
<keyword evidence="2" id="KW-1185">Reference proteome</keyword>
<dbReference type="EMBL" id="CP072329">
    <property type="protein sequence ID" value="QUB38530.1"/>
    <property type="molecule type" value="Genomic_DNA"/>
</dbReference>
<reference evidence="1 2" key="1">
    <citation type="submission" date="2021-03" db="EMBL/GenBank/DDBJ databases">
        <title>Human Oral Microbial Genomes.</title>
        <authorList>
            <person name="Johnston C.D."/>
            <person name="Chen T."/>
            <person name="Dewhirst F.E."/>
        </authorList>
    </citation>
    <scope>NUCLEOTIDE SEQUENCE [LARGE SCALE GENOMIC DNA]</scope>
    <source>
        <strain evidence="1 2">CCUG 66490</strain>
    </source>
</reference>
<name>A0ABX7XI63_9STRE</name>
<evidence type="ECO:0000313" key="1">
    <source>
        <dbReference type="EMBL" id="QUB38530.1"/>
    </source>
</evidence>
<dbReference type="Proteomes" id="UP000676511">
    <property type="component" value="Chromosome"/>
</dbReference>
<organism evidence="1 2">
    <name type="scientific">Streptococcus lactarius</name>
    <dbReference type="NCBI Taxonomy" id="684066"/>
    <lineage>
        <taxon>Bacteria</taxon>
        <taxon>Bacillati</taxon>
        <taxon>Bacillota</taxon>
        <taxon>Bacilli</taxon>
        <taxon>Lactobacillales</taxon>
        <taxon>Streptococcaceae</taxon>
        <taxon>Streptococcus</taxon>
    </lineage>
</organism>
<dbReference type="RefSeq" id="WP_200772517.1">
    <property type="nucleotide sequence ID" value="NZ_CP072329.1"/>
</dbReference>
<proteinExistence type="predicted"/>
<gene>
    <name evidence="1" type="ORF">J4854_08265</name>
</gene>
<accession>A0ABX7XI63</accession>